<dbReference type="Proteomes" id="UP000799767">
    <property type="component" value="Unassembled WGS sequence"/>
</dbReference>
<dbReference type="EMBL" id="MU001632">
    <property type="protein sequence ID" value="KAF2486522.1"/>
    <property type="molecule type" value="Genomic_DNA"/>
</dbReference>
<evidence type="ECO:0000313" key="3">
    <source>
        <dbReference type="EMBL" id="KAF2486522.1"/>
    </source>
</evidence>
<sequence length="201" mass="20334">MKYAVVAASLFAAVFAQGPAYGNPQSSPGTSDPAWPVTFVTVTVTSCSDAYPGCSTAYTPTEPAYTPQSIPPYNTGYTPSGGAPSYPTGGWGAPSYPTNTPSTPVTSPTWGAPQYPTTSPTGSWSTPATTPSNPAYSTWGTTPSGTWATTPSGTTPSGSWTKTPTQPAYSSSTWTPPTGAGEKVQAAGLLMGAGALVALFL</sequence>
<feature type="compositionally biased region" description="Low complexity" evidence="1">
    <location>
        <begin position="94"/>
        <end position="109"/>
    </location>
</feature>
<dbReference type="AlphaFoldDB" id="A0A6A6Q2P7"/>
<dbReference type="GeneID" id="54477602"/>
<feature type="region of interest" description="Disordered" evidence="1">
    <location>
        <begin position="88"/>
        <end position="177"/>
    </location>
</feature>
<keyword evidence="4" id="KW-1185">Reference proteome</keyword>
<feature type="chain" id="PRO_5025545356" evidence="2">
    <location>
        <begin position="17"/>
        <end position="201"/>
    </location>
</feature>
<evidence type="ECO:0000256" key="1">
    <source>
        <dbReference type="SAM" id="MobiDB-lite"/>
    </source>
</evidence>
<reference evidence="3" key="1">
    <citation type="journal article" date="2020" name="Stud. Mycol.">
        <title>101 Dothideomycetes genomes: a test case for predicting lifestyles and emergence of pathogens.</title>
        <authorList>
            <person name="Haridas S."/>
            <person name="Albert R."/>
            <person name="Binder M."/>
            <person name="Bloem J."/>
            <person name="Labutti K."/>
            <person name="Salamov A."/>
            <person name="Andreopoulos B."/>
            <person name="Baker S."/>
            <person name="Barry K."/>
            <person name="Bills G."/>
            <person name="Bluhm B."/>
            <person name="Cannon C."/>
            <person name="Castanera R."/>
            <person name="Culley D."/>
            <person name="Daum C."/>
            <person name="Ezra D."/>
            <person name="Gonzalez J."/>
            <person name="Henrissat B."/>
            <person name="Kuo A."/>
            <person name="Liang C."/>
            <person name="Lipzen A."/>
            <person name="Lutzoni F."/>
            <person name="Magnuson J."/>
            <person name="Mondo S."/>
            <person name="Nolan M."/>
            <person name="Ohm R."/>
            <person name="Pangilinan J."/>
            <person name="Park H.-J."/>
            <person name="Ramirez L."/>
            <person name="Alfaro M."/>
            <person name="Sun H."/>
            <person name="Tritt A."/>
            <person name="Yoshinaga Y."/>
            <person name="Zwiers L.-H."/>
            <person name="Turgeon B."/>
            <person name="Goodwin S."/>
            <person name="Spatafora J."/>
            <person name="Crous P."/>
            <person name="Grigoriev I."/>
        </authorList>
    </citation>
    <scope>NUCLEOTIDE SEQUENCE</scope>
    <source>
        <strain evidence="3">CBS 113389</strain>
    </source>
</reference>
<feature type="compositionally biased region" description="Polar residues" evidence="1">
    <location>
        <begin position="166"/>
        <end position="176"/>
    </location>
</feature>
<organism evidence="3 4">
    <name type="scientific">Neohortaea acidophila</name>
    <dbReference type="NCBI Taxonomy" id="245834"/>
    <lineage>
        <taxon>Eukaryota</taxon>
        <taxon>Fungi</taxon>
        <taxon>Dikarya</taxon>
        <taxon>Ascomycota</taxon>
        <taxon>Pezizomycotina</taxon>
        <taxon>Dothideomycetes</taxon>
        <taxon>Dothideomycetidae</taxon>
        <taxon>Mycosphaerellales</taxon>
        <taxon>Teratosphaeriaceae</taxon>
        <taxon>Neohortaea</taxon>
    </lineage>
</organism>
<evidence type="ECO:0000256" key="2">
    <source>
        <dbReference type="SAM" id="SignalP"/>
    </source>
</evidence>
<gene>
    <name evidence="3" type="ORF">BDY17DRAFT_321309</name>
</gene>
<feature type="signal peptide" evidence="2">
    <location>
        <begin position="1"/>
        <end position="16"/>
    </location>
</feature>
<keyword evidence="2" id="KW-0732">Signal</keyword>
<accession>A0A6A6Q2P7</accession>
<name>A0A6A6Q2P7_9PEZI</name>
<protein>
    <submittedName>
        <fullName evidence="3">Uncharacterized protein</fullName>
    </submittedName>
</protein>
<evidence type="ECO:0000313" key="4">
    <source>
        <dbReference type="Proteomes" id="UP000799767"/>
    </source>
</evidence>
<proteinExistence type="predicted"/>
<feature type="compositionally biased region" description="Low complexity" evidence="1">
    <location>
        <begin position="116"/>
        <end position="165"/>
    </location>
</feature>
<dbReference type="RefSeq" id="XP_033593091.1">
    <property type="nucleotide sequence ID" value="XM_033736600.1"/>
</dbReference>